<dbReference type="InterPro" id="IPR050879">
    <property type="entry name" value="Acyltransferase_3"/>
</dbReference>
<evidence type="ECO:0000313" key="3">
    <source>
        <dbReference type="EMBL" id="SBT27243.1"/>
    </source>
</evidence>
<dbReference type="STRING" id="1851544.ODI_03830"/>
<keyword evidence="1" id="KW-0812">Transmembrane</keyword>
<dbReference type="PANTHER" id="PTHR23028">
    <property type="entry name" value="ACETYLTRANSFERASE"/>
    <property type="match status" value="1"/>
</dbReference>
<reference evidence="3 5" key="1">
    <citation type="submission" date="2016-06" db="EMBL/GenBank/DDBJ databases">
        <authorList>
            <person name="Kjaerup R.B."/>
            <person name="Dalgaard T.S."/>
            <person name="Juul-Madsen H.R."/>
        </authorList>
    </citation>
    <scope>NUCLEOTIDE SEQUENCE [LARGE SCALE GENOMIC DNA]</scope>
    <source>
        <strain evidence="3">Orrdi1</strain>
    </source>
</reference>
<dbReference type="GO" id="GO:0016020">
    <property type="term" value="C:membrane"/>
    <property type="evidence" value="ECO:0007669"/>
    <property type="project" value="TreeGrafter"/>
</dbReference>
<keyword evidence="5" id="KW-1185">Reference proteome</keyword>
<dbReference type="InterPro" id="IPR002656">
    <property type="entry name" value="Acyl_transf_3_dom"/>
</dbReference>
<feature type="transmembrane region" description="Helical" evidence="1">
    <location>
        <begin position="76"/>
        <end position="95"/>
    </location>
</feature>
<dbReference type="Proteomes" id="UP000078558">
    <property type="component" value="Chromosome I"/>
</dbReference>
<feature type="transmembrane region" description="Helical" evidence="1">
    <location>
        <begin position="315"/>
        <end position="336"/>
    </location>
</feature>
<dbReference type="Pfam" id="PF01757">
    <property type="entry name" value="Acyl_transf_3"/>
    <property type="match status" value="1"/>
</dbReference>
<feature type="transmembrane region" description="Helical" evidence="1">
    <location>
        <begin position="287"/>
        <end position="309"/>
    </location>
</feature>
<dbReference type="AlphaFoldDB" id="A0A1C3K6X2"/>
<feature type="transmembrane region" description="Helical" evidence="1">
    <location>
        <begin position="160"/>
        <end position="179"/>
    </location>
</feature>
<feature type="transmembrane region" description="Helical" evidence="1">
    <location>
        <begin position="223"/>
        <end position="243"/>
    </location>
</feature>
<dbReference type="KEGG" id="odi:ODI_R2597"/>
<keyword evidence="1" id="KW-1133">Transmembrane helix</keyword>
<sequence length="357" mass="39938">MRSTGHAYLPALDGLRAASILLVMLSHAWLGEIIPGGLGVTVFFFISGFIITRLMLSEHARDGGIDIQAFYLRRLFRLMPALYVFVAVGAISLWLSGAPVPWQDVAAALFYFSNYWNICDCFDSSVMASPLSITWSLAVEEHYYFVFPLLFAVLAPRGAWLTRVIVGALFAVLAWRIWLASGMDAQTLSGKRIYMGTDTRVDSIFYGAAFSLLTTDRPGLRALLGRPAVFAAGIALMLATLLYRDPFFRETLRFSLQGIALALMFQYLVFGQNLFSRILASRPLVHVGLISYSLYLYHWLVFVLLDTWIPDWPLALRIGLLGGLSFGAAHLSWRYVERIGLVLRDRMRGRGHAPAPR</sequence>
<evidence type="ECO:0000256" key="1">
    <source>
        <dbReference type="SAM" id="Phobius"/>
    </source>
</evidence>
<dbReference type="GO" id="GO:0016747">
    <property type="term" value="F:acyltransferase activity, transferring groups other than amino-acyl groups"/>
    <property type="evidence" value="ECO:0007669"/>
    <property type="project" value="InterPro"/>
</dbReference>
<dbReference type="GO" id="GO:0009103">
    <property type="term" value="P:lipopolysaccharide biosynthetic process"/>
    <property type="evidence" value="ECO:0007669"/>
    <property type="project" value="TreeGrafter"/>
</dbReference>
<feature type="transmembrane region" description="Helical" evidence="1">
    <location>
        <begin position="255"/>
        <end position="275"/>
    </location>
</feature>
<keyword evidence="1" id="KW-0472">Membrane</keyword>
<evidence type="ECO:0000313" key="5">
    <source>
        <dbReference type="Proteomes" id="UP000078558"/>
    </source>
</evidence>
<protein>
    <submittedName>
        <fullName evidence="3">Acyltransferase family protein</fullName>
    </submittedName>
</protein>
<name>A0A1C3K6X2_9BURK</name>
<dbReference type="EMBL" id="LT907988">
    <property type="protein sequence ID" value="SOE50242.1"/>
    <property type="molecule type" value="Genomic_DNA"/>
</dbReference>
<keyword evidence="3" id="KW-0808">Transferase</keyword>
<keyword evidence="3" id="KW-0012">Acyltransferase</keyword>
<proteinExistence type="predicted"/>
<gene>
    <name evidence="3" type="ORF">ODI_03830</name>
    <name evidence="4" type="ORF">ODI_R2597</name>
</gene>
<evidence type="ECO:0000259" key="2">
    <source>
        <dbReference type="Pfam" id="PF01757"/>
    </source>
</evidence>
<dbReference type="PANTHER" id="PTHR23028:SF53">
    <property type="entry name" value="ACYL_TRANSF_3 DOMAIN-CONTAINING PROTEIN"/>
    <property type="match status" value="1"/>
</dbReference>
<feature type="domain" description="Acyltransferase 3" evidence="2">
    <location>
        <begin position="10"/>
        <end position="323"/>
    </location>
</feature>
<dbReference type="RefSeq" id="WP_067758495.1">
    <property type="nucleotide sequence ID" value="NZ_LT907988.1"/>
</dbReference>
<evidence type="ECO:0000313" key="4">
    <source>
        <dbReference type="EMBL" id="SOE50242.1"/>
    </source>
</evidence>
<accession>A0A1C3K6X2</accession>
<dbReference type="OrthoDB" id="9814807at2"/>
<reference evidence="4 5" key="2">
    <citation type="submission" date="2017-08" db="EMBL/GenBank/DDBJ databases">
        <authorList>
            <person name="de Groot N.N."/>
        </authorList>
    </citation>
    <scope>NUCLEOTIDE SEQUENCE [LARGE SCALE GENOMIC DNA]</scope>
    <source>
        <strain evidence="4">Orrdi1</strain>
    </source>
</reference>
<organism evidence="3 5">
    <name type="scientific">Orrella dioscoreae</name>
    <dbReference type="NCBI Taxonomy" id="1851544"/>
    <lineage>
        <taxon>Bacteria</taxon>
        <taxon>Pseudomonadati</taxon>
        <taxon>Pseudomonadota</taxon>
        <taxon>Betaproteobacteria</taxon>
        <taxon>Burkholderiales</taxon>
        <taxon>Alcaligenaceae</taxon>
        <taxon>Orrella</taxon>
    </lineage>
</organism>
<feature type="transmembrane region" description="Helical" evidence="1">
    <location>
        <begin position="36"/>
        <end position="56"/>
    </location>
</feature>
<dbReference type="EMBL" id="FLRC01000053">
    <property type="protein sequence ID" value="SBT27243.1"/>
    <property type="molecule type" value="Genomic_DNA"/>
</dbReference>